<organism evidence="7 8">
    <name type="scientific">Prochlorococcus marinus str. MIT 9302</name>
    <dbReference type="NCBI Taxonomy" id="74545"/>
    <lineage>
        <taxon>Bacteria</taxon>
        <taxon>Bacillati</taxon>
        <taxon>Cyanobacteriota</taxon>
        <taxon>Cyanophyceae</taxon>
        <taxon>Synechococcales</taxon>
        <taxon>Prochlorococcaceae</taxon>
        <taxon>Prochlorococcus</taxon>
    </lineage>
</organism>
<dbReference type="OrthoDB" id="9787585at2"/>
<name>A0A0A2A7G8_PROMR</name>
<dbReference type="GO" id="GO:0043138">
    <property type="term" value="F:3'-5' DNA helicase activity"/>
    <property type="evidence" value="ECO:0007669"/>
    <property type="project" value="TreeGrafter"/>
</dbReference>
<keyword evidence="3 5" id="KW-0347">Helicase</keyword>
<dbReference type="Gene3D" id="3.40.50.300">
    <property type="entry name" value="P-loop containing nucleotide triphosphate hydrolases"/>
    <property type="match status" value="3"/>
</dbReference>
<dbReference type="GO" id="GO:0016787">
    <property type="term" value="F:hydrolase activity"/>
    <property type="evidence" value="ECO:0007669"/>
    <property type="project" value="UniProtKB-UniRule"/>
</dbReference>
<dbReference type="GO" id="GO:0000725">
    <property type="term" value="P:recombinational repair"/>
    <property type="evidence" value="ECO:0007669"/>
    <property type="project" value="TreeGrafter"/>
</dbReference>
<keyword evidence="4 5" id="KW-0067">ATP-binding</keyword>
<dbReference type="RefSeq" id="WP_032526635.1">
    <property type="nucleotide sequence ID" value="NZ_CP138951.1"/>
</dbReference>
<dbReference type="InterPro" id="IPR000212">
    <property type="entry name" value="DNA_helicase_UvrD/REP"/>
</dbReference>
<evidence type="ECO:0000256" key="1">
    <source>
        <dbReference type="ARBA" id="ARBA00022741"/>
    </source>
</evidence>
<evidence type="ECO:0000256" key="4">
    <source>
        <dbReference type="ARBA" id="ARBA00022840"/>
    </source>
</evidence>
<dbReference type="GO" id="GO:0005524">
    <property type="term" value="F:ATP binding"/>
    <property type="evidence" value="ECO:0007669"/>
    <property type="project" value="UniProtKB-UniRule"/>
</dbReference>
<keyword evidence="2 5" id="KW-0378">Hydrolase</keyword>
<feature type="binding site" evidence="5">
    <location>
        <begin position="425"/>
        <end position="432"/>
    </location>
    <ligand>
        <name>ATP</name>
        <dbReference type="ChEBI" id="CHEBI:30616"/>
    </ligand>
</feature>
<evidence type="ECO:0000256" key="2">
    <source>
        <dbReference type="ARBA" id="ARBA00022801"/>
    </source>
</evidence>
<keyword evidence="1 5" id="KW-0547">Nucleotide-binding</keyword>
<proteinExistence type="predicted"/>
<dbReference type="PANTHER" id="PTHR11070:SF2">
    <property type="entry name" value="ATP-DEPENDENT DNA HELICASE SRS2"/>
    <property type="match status" value="1"/>
</dbReference>
<reference evidence="8" key="1">
    <citation type="journal article" date="2014" name="Sci. Data">
        <title>Genomes of diverse isolates of the marine cyanobacterium Prochlorococcus.</title>
        <authorList>
            <person name="Biller S."/>
            <person name="Berube P."/>
            <person name="Thompson J."/>
            <person name="Kelly L."/>
            <person name="Roggensack S."/>
            <person name="Awad L."/>
            <person name="Roache-Johnson K."/>
            <person name="Ding H."/>
            <person name="Giovannoni S.J."/>
            <person name="Moore L.R."/>
            <person name="Chisholm S.W."/>
        </authorList>
    </citation>
    <scope>NUCLEOTIDE SEQUENCE [LARGE SCALE GENOMIC DNA]</scope>
    <source>
        <strain evidence="8">MIT 9302</strain>
    </source>
</reference>
<gene>
    <name evidence="7" type="ORF">EU96_0961</name>
</gene>
<dbReference type="Pfam" id="PF00580">
    <property type="entry name" value="UvrD-helicase"/>
    <property type="match status" value="1"/>
</dbReference>
<sequence>MNKDNSKIGGEAILVAFAAVGLGGKWIWKRRSKIKNKLKEIFKKAKEKILGENPQIDEIERKKLIALIISDKENILNALIKSAKDINPDLKIIRGLSKEEINEPSRHHFNIELKEIFKIELQKIEKLEEEIYFLTYELLFALLQSLFYKNKSITTYQKKIESNLACFLVLSEFDIEIEKDKLINLDNHLQDKESPWINDQESKNRINEATEIILSRIYGFFKEKHFQDLNENSIENKKIENKNNKDAIKEIIKDISDLELVRLNKIIKVFYESRYIKLKELIKEFQSIHKGNKDIDNLLRIFLSYSNDLYSGPDINEINLNGSIKVTDLLDLIREKSENLIFSDKNIEILKIYLKEPKGEKRLNWNSSAKDIHEKLLISISQNDLNNIKNEIALSWFKEKKFLQIPSAEQLKFIINTENSIKLTARAGSGKTTTISLKILFLIHFYGLKPEEMLITTFNKKAITELKEKIEDIEVKTKLVEKPNKYFVYNFDVICHAILGSRQDVVDGKKDGEINVIKNIIKTLFEKDNNESTKIKNFIIKAFQSDWTTWFDNHGNKFTEAKLIKLKENSIIKLIDGTRVESLGEKRIGDFLFEHQIDFKYEKILGNFEYKNYKPDFYLEEYDCVIEFFGMEGDKKYNSEILKKREAFLNQEKLKLIEIYPRDFKRFGDYFLDNKESDYETIANKINDALGKDFNILSRRLTDEEIVEKINFEEESESFKYFVQLYQSVIQKTQQRCGSLPEVFAFINSYKAQNKLEKEFIDLIPTLYRLYREKLKSLNKTNFSLVKWEAIDYLKKGTNKICKDGMELVFDNLEFIFIDEFQDFSKLYQEIILNIVKFSEKIKVNTVGDDIQLINRFMGSELKFFNEFSKIYRNPLQLELTENRRSAKEIIEFCNQLIANNPKYLGEDTALAKLCEENKSLKGRVSNLDISELRPEDIENKEFDSDKLIISLMRIVEYSRKFLGLKERPKDDKPSYFILSRFNKLITKGKAKNISLLTNQKNNENLINKLLEKVFNKIIPPKFIQIKTSHSSKGSQATSVIIPDLHNFPYIHPSSQFLGIFDDTPETLIRDDLKLLYVACSRAKEDLIFISDKNKKQYDFFNVLPEVTKWDKAEKNYEIFGEYFKVEIKILDSKEFIKAKDLIKSQGFTFDKDKNKIWKKSFTDKNTCINSISALRNKLKLLDARLVLRFLTANNDLEIEIKLPGKDFWDDYLNSHNLKKELKN</sequence>
<evidence type="ECO:0000313" key="8">
    <source>
        <dbReference type="Proteomes" id="UP000030445"/>
    </source>
</evidence>
<dbReference type="AlphaFoldDB" id="A0A0A2A7G8"/>
<evidence type="ECO:0000256" key="3">
    <source>
        <dbReference type="ARBA" id="ARBA00022806"/>
    </source>
</evidence>
<dbReference type="GO" id="GO:0005829">
    <property type="term" value="C:cytosol"/>
    <property type="evidence" value="ECO:0007669"/>
    <property type="project" value="TreeGrafter"/>
</dbReference>
<dbReference type="InterPro" id="IPR027417">
    <property type="entry name" value="P-loop_NTPase"/>
</dbReference>
<dbReference type="STRING" id="74545.EU96_0961"/>
<dbReference type="eggNOG" id="COG1074">
    <property type="taxonomic scope" value="Bacteria"/>
</dbReference>
<dbReference type="SUPFAM" id="SSF52540">
    <property type="entry name" value="P-loop containing nucleoside triphosphate hydrolases"/>
    <property type="match status" value="1"/>
</dbReference>
<feature type="domain" description="UvrD-like helicase ATP-binding" evidence="6">
    <location>
        <begin position="404"/>
        <end position="887"/>
    </location>
</feature>
<accession>A0A0A2A7G8</accession>
<dbReference type="GO" id="GO:0003677">
    <property type="term" value="F:DNA binding"/>
    <property type="evidence" value="ECO:0007669"/>
    <property type="project" value="InterPro"/>
</dbReference>
<dbReference type="Proteomes" id="UP000030445">
    <property type="component" value="Unassembled WGS sequence"/>
</dbReference>
<comment type="caution">
    <text evidence="7">The sequence shown here is derived from an EMBL/GenBank/DDBJ whole genome shotgun (WGS) entry which is preliminary data.</text>
</comment>
<evidence type="ECO:0000313" key="7">
    <source>
        <dbReference type="EMBL" id="KGF97847.1"/>
    </source>
</evidence>
<dbReference type="EMBL" id="JNAM01000009">
    <property type="protein sequence ID" value="KGF97847.1"/>
    <property type="molecule type" value="Genomic_DNA"/>
</dbReference>
<evidence type="ECO:0000259" key="6">
    <source>
        <dbReference type="PROSITE" id="PS51198"/>
    </source>
</evidence>
<dbReference type="PROSITE" id="PS51198">
    <property type="entry name" value="UVRD_HELICASE_ATP_BIND"/>
    <property type="match status" value="1"/>
</dbReference>
<protein>
    <submittedName>
        <fullName evidence="7">ATP-dependent I DNA helicase</fullName>
    </submittedName>
</protein>
<dbReference type="PANTHER" id="PTHR11070">
    <property type="entry name" value="UVRD / RECB / PCRA DNA HELICASE FAMILY MEMBER"/>
    <property type="match status" value="1"/>
</dbReference>
<evidence type="ECO:0000256" key="5">
    <source>
        <dbReference type="PROSITE-ProRule" id="PRU00560"/>
    </source>
</evidence>
<dbReference type="InterPro" id="IPR014016">
    <property type="entry name" value="UvrD-like_ATP-bd"/>
</dbReference>